<accession>B4CYF5</accession>
<sequence length="311" mass="33625">MKPRILVIRGGAIGDFILTLPAIGLLRENFPEAQLEILGYEHIIELARARFYADATRSIEYGPMAGFFVPNSKLAPDLVEYFASFQQVVSYLFDPDLFFENNLRRAGVKNFLPAYAKIDDSQHAAQQLAQPLQRMALFLDSAAAELYPSAEDRARAKEFLGDSTAPVIAIHPGSGGVRKNWPAENWATIAKGLSRYAPEARVLLIGGEADAAPLATVQQALRGAPVLLAQNLPLPHLAAVLERCRLFLGHDSGISHLAAAVETSCVLLFGPTDPAIWAPANEKVTVVTAPDGLLVRLSPAVVEEAVRRALG</sequence>
<evidence type="ECO:0000256" key="1">
    <source>
        <dbReference type="ARBA" id="ARBA00022676"/>
    </source>
</evidence>
<evidence type="ECO:0000256" key="2">
    <source>
        <dbReference type="ARBA" id="ARBA00022679"/>
    </source>
</evidence>
<dbReference type="Proteomes" id="UP000005824">
    <property type="component" value="Unassembled WGS sequence"/>
</dbReference>
<organism evidence="3 4">
    <name type="scientific">Chthoniobacter flavus Ellin428</name>
    <dbReference type="NCBI Taxonomy" id="497964"/>
    <lineage>
        <taxon>Bacteria</taxon>
        <taxon>Pseudomonadati</taxon>
        <taxon>Verrucomicrobiota</taxon>
        <taxon>Spartobacteria</taxon>
        <taxon>Chthoniobacterales</taxon>
        <taxon>Chthoniobacteraceae</taxon>
        <taxon>Chthoniobacter</taxon>
    </lineage>
</organism>
<dbReference type="STRING" id="497964.CfE428DRAFT_1693"/>
<dbReference type="InterPro" id="IPR051199">
    <property type="entry name" value="LPS_LOS_Heptosyltrfase"/>
</dbReference>
<dbReference type="Pfam" id="PF01075">
    <property type="entry name" value="Glyco_transf_9"/>
    <property type="match status" value="1"/>
</dbReference>
<dbReference type="SUPFAM" id="SSF53756">
    <property type="entry name" value="UDP-Glycosyltransferase/glycogen phosphorylase"/>
    <property type="match status" value="1"/>
</dbReference>
<evidence type="ECO:0000313" key="3">
    <source>
        <dbReference type="EMBL" id="EDY20496.1"/>
    </source>
</evidence>
<dbReference type="GO" id="GO:0005829">
    <property type="term" value="C:cytosol"/>
    <property type="evidence" value="ECO:0007669"/>
    <property type="project" value="TreeGrafter"/>
</dbReference>
<evidence type="ECO:0000313" key="4">
    <source>
        <dbReference type="Proteomes" id="UP000005824"/>
    </source>
</evidence>
<comment type="caution">
    <text evidence="3">The sequence shown here is derived from an EMBL/GenBank/DDBJ whole genome shotgun (WGS) entry which is preliminary data.</text>
</comment>
<dbReference type="RefSeq" id="WP_006979019.1">
    <property type="nucleotide sequence ID" value="NZ_ABVL01000004.1"/>
</dbReference>
<reference evidence="3 4" key="1">
    <citation type="journal article" date="2011" name="J. Bacteriol.">
        <title>Genome sequence of Chthoniobacter flavus Ellin428, an aerobic heterotrophic soil bacterium.</title>
        <authorList>
            <person name="Kant R."/>
            <person name="van Passel M.W."/>
            <person name="Palva A."/>
            <person name="Lucas S."/>
            <person name="Lapidus A."/>
            <person name="Glavina Del Rio T."/>
            <person name="Dalin E."/>
            <person name="Tice H."/>
            <person name="Bruce D."/>
            <person name="Goodwin L."/>
            <person name="Pitluck S."/>
            <person name="Larimer F.W."/>
            <person name="Land M.L."/>
            <person name="Hauser L."/>
            <person name="Sangwan P."/>
            <person name="de Vos W.M."/>
            <person name="Janssen P.H."/>
            <person name="Smidt H."/>
        </authorList>
    </citation>
    <scope>NUCLEOTIDE SEQUENCE [LARGE SCALE GENOMIC DNA]</scope>
    <source>
        <strain evidence="3 4">Ellin428</strain>
    </source>
</reference>
<dbReference type="PANTHER" id="PTHR30160">
    <property type="entry name" value="TETRAACYLDISACCHARIDE 4'-KINASE-RELATED"/>
    <property type="match status" value="1"/>
</dbReference>
<dbReference type="Gene3D" id="3.40.50.2000">
    <property type="entry name" value="Glycogen Phosphorylase B"/>
    <property type="match status" value="2"/>
</dbReference>
<keyword evidence="1" id="KW-0328">Glycosyltransferase</keyword>
<dbReference type="GO" id="GO:0008713">
    <property type="term" value="F:ADP-heptose-lipopolysaccharide heptosyltransferase activity"/>
    <property type="evidence" value="ECO:0007669"/>
    <property type="project" value="TreeGrafter"/>
</dbReference>
<protein>
    <submittedName>
        <fullName evidence="3">Glycosyl transferase family 9</fullName>
    </submittedName>
</protein>
<dbReference type="InterPro" id="IPR002201">
    <property type="entry name" value="Glyco_trans_9"/>
</dbReference>
<keyword evidence="2 3" id="KW-0808">Transferase</keyword>
<dbReference type="eggNOG" id="COG0859">
    <property type="taxonomic scope" value="Bacteria"/>
</dbReference>
<gene>
    <name evidence="3" type="ORF">CfE428DRAFT_1693</name>
</gene>
<name>B4CYF5_9BACT</name>
<dbReference type="AlphaFoldDB" id="B4CYF5"/>
<dbReference type="EMBL" id="ABVL01000004">
    <property type="protein sequence ID" value="EDY20496.1"/>
    <property type="molecule type" value="Genomic_DNA"/>
</dbReference>
<dbReference type="InParanoid" id="B4CYF5"/>
<keyword evidence="4" id="KW-1185">Reference proteome</keyword>
<dbReference type="FunCoup" id="B4CYF5">
    <property type="interactions" value="84"/>
</dbReference>
<proteinExistence type="predicted"/>
<dbReference type="GO" id="GO:0009244">
    <property type="term" value="P:lipopolysaccharide core region biosynthetic process"/>
    <property type="evidence" value="ECO:0007669"/>
    <property type="project" value="TreeGrafter"/>
</dbReference>
<dbReference type="CDD" id="cd03789">
    <property type="entry name" value="GT9_LPS_heptosyltransferase"/>
    <property type="match status" value="1"/>
</dbReference>